<dbReference type="SUPFAM" id="SSF81606">
    <property type="entry name" value="PP2C-like"/>
    <property type="match status" value="1"/>
</dbReference>
<dbReference type="AlphaFoldDB" id="A0A136PW15"/>
<dbReference type="Gene3D" id="3.30.450.40">
    <property type="match status" value="2"/>
</dbReference>
<dbReference type="InterPro" id="IPR001932">
    <property type="entry name" value="PPM-type_phosphatase-like_dom"/>
</dbReference>
<comment type="caution">
    <text evidence="4">The sequence shown here is derived from an EMBL/GenBank/DDBJ whole genome shotgun (WGS) entry which is preliminary data.</text>
</comment>
<evidence type="ECO:0000313" key="4">
    <source>
        <dbReference type="EMBL" id="KXK62356.1"/>
    </source>
</evidence>
<reference evidence="4 5" key="1">
    <citation type="submission" date="2016-01" db="EMBL/GenBank/DDBJ databases">
        <title>Whole genome sequence and analysis of Micromonospora rosaria DSM 803, which can produce antibacterial substance rosamicin.</title>
        <authorList>
            <person name="Yang H."/>
            <person name="He X."/>
            <person name="Zhu D."/>
        </authorList>
    </citation>
    <scope>NUCLEOTIDE SEQUENCE [LARGE SCALE GENOMIC DNA]</scope>
    <source>
        <strain evidence="4 5">DSM 803</strain>
    </source>
</reference>
<dbReference type="EMBL" id="LRQV01000021">
    <property type="protein sequence ID" value="KXK62356.1"/>
    <property type="molecule type" value="Genomic_DNA"/>
</dbReference>
<accession>A0A136PW15</accession>
<dbReference type="PANTHER" id="PTHR43156:SF2">
    <property type="entry name" value="STAGE II SPORULATION PROTEIN E"/>
    <property type="match status" value="1"/>
</dbReference>
<proteinExistence type="predicted"/>
<dbReference type="Pfam" id="PF01590">
    <property type="entry name" value="GAF"/>
    <property type="match status" value="1"/>
</dbReference>
<dbReference type="Proteomes" id="UP000070620">
    <property type="component" value="Unassembled WGS sequence"/>
</dbReference>
<keyword evidence="1" id="KW-0378">Hydrolase</keyword>
<dbReference type="SMART" id="SM00065">
    <property type="entry name" value="GAF"/>
    <property type="match status" value="2"/>
</dbReference>
<dbReference type="InterPro" id="IPR003018">
    <property type="entry name" value="GAF"/>
</dbReference>
<evidence type="ECO:0000259" key="2">
    <source>
        <dbReference type="SMART" id="SM00065"/>
    </source>
</evidence>
<feature type="domain" description="PPM-type phosphatase" evidence="3">
    <location>
        <begin position="369"/>
        <end position="583"/>
    </location>
</feature>
<sequence length="587" mass="62448">MAAVRATGLDAVPDAVLDRFVGLVARVLAVPVALVSLVDDVRQFFPGAVGLAAPWQQGRTTPLTHSFCQRVVRTGQPLVVSDARTDARVCDSPAIEDLRVVAYAGMPLTDETGHVLGSLCAIDDRPREWSDPELALLTELASTCSVLLGARVASARAEEARTGQRQAQAVARTFSARVNAALRRSQLLLAASQDFTRTVTVPDVIAAVQHLVVGEFTAVHVSVALRDDNGGVTVFGAEGLPAAVSAWARFPADAPGPLADVLRERRLLFCTDRAELLAAYPTLRDTAEAAGWQALVVAPLFGFAGIIGTLNIAWEQPRPADVEEQAVIVSVAGYVSQAMQRARHLTDRVQAAATLQRAMLTPLPTVERLEITTRYQPAQSLDQVGGDWYDVVVTGAGALSLVIGDVTGHDLHAAAQMSQLRSMLRGYLIDRHEPPSALLRRLDQANFALGARTIATALVAHLTHGDGEPVTVSWSNAGHPAPLVVAPDGGVHPLTGRDPLLGVTRLTHRTTRSTVLPPGATLLLHTDGLLERRDRSPDEMTVRLRRVLAGHATAPLDDLVDGVLAAVPATDHEDDVALLALRVPDEG</sequence>
<dbReference type="PANTHER" id="PTHR43156">
    <property type="entry name" value="STAGE II SPORULATION PROTEIN E-RELATED"/>
    <property type="match status" value="1"/>
</dbReference>
<dbReference type="SMART" id="SM00331">
    <property type="entry name" value="PP2C_SIG"/>
    <property type="match status" value="1"/>
</dbReference>
<organism evidence="4 5">
    <name type="scientific">Micromonospora rosaria</name>
    <dbReference type="NCBI Taxonomy" id="47874"/>
    <lineage>
        <taxon>Bacteria</taxon>
        <taxon>Bacillati</taxon>
        <taxon>Actinomycetota</taxon>
        <taxon>Actinomycetes</taxon>
        <taxon>Micromonosporales</taxon>
        <taxon>Micromonosporaceae</taxon>
        <taxon>Micromonospora</taxon>
    </lineage>
</organism>
<dbReference type="SUPFAM" id="SSF55781">
    <property type="entry name" value="GAF domain-like"/>
    <property type="match status" value="2"/>
</dbReference>
<protein>
    <recommendedName>
        <fullName evidence="6">Serine/threonine protein phosphatase</fullName>
    </recommendedName>
</protein>
<dbReference type="InterPro" id="IPR029016">
    <property type="entry name" value="GAF-like_dom_sf"/>
</dbReference>
<feature type="domain" description="GAF" evidence="2">
    <location>
        <begin position="196"/>
        <end position="350"/>
    </location>
</feature>
<feature type="domain" description="GAF" evidence="2">
    <location>
        <begin position="12"/>
        <end position="158"/>
    </location>
</feature>
<name>A0A136PW15_9ACTN</name>
<dbReference type="Pfam" id="PF07228">
    <property type="entry name" value="SpoIIE"/>
    <property type="match status" value="1"/>
</dbReference>
<dbReference type="GO" id="GO:0016791">
    <property type="term" value="F:phosphatase activity"/>
    <property type="evidence" value="ECO:0007669"/>
    <property type="project" value="TreeGrafter"/>
</dbReference>
<gene>
    <name evidence="4" type="ORF">AWW66_08830</name>
</gene>
<evidence type="ECO:0008006" key="6">
    <source>
        <dbReference type="Google" id="ProtNLM"/>
    </source>
</evidence>
<keyword evidence="5" id="KW-1185">Reference proteome</keyword>
<evidence type="ECO:0000313" key="5">
    <source>
        <dbReference type="Proteomes" id="UP000070620"/>
    </source>
</evidence>
<dbReference type="InterPro" id="IPR052016">
    <property type="entry name" value="Bact_Sigma-Reg"/>
</dbReference>
<dbReference type="InterPro" id="IPR036457">
    <property type="entry name" value="PPM-type-like_dom_sf"/>
</dbReference>
<dbReference type="Gene3D" id="3.60.40.10">
    <property type="entry name" value="PPM-type phosphatase domain"/>
    <property type="match status" value="1"/>
</dbReference>
<evidence type="ECO:0000256" key="1">
    <source>
        <dbReference type="ARBA" id="ARBA00022801"/>
    </source>
</evidence>
<dbReference type="Pfam" id="PF13185">
    <property type="entry name" value="GAF_2"/>
    <property type="match status" value="1"/>
</dbReference>
<evidence type="ECO:0000259" key="3">
    <source>
        <dbReference type="SMART" id="SM00331"/>
    </source>
</evidence>